<reference evidence="1" key="1">
    <citation type="submission" date="2020-06" db="EMBL/GenBank/DDBJ databases">
        <authorList>
            <person name="Li T."/>
            <person name="Hu X."/>
            <person name="Zhang T."/>
            <person name="Song X."/>
            <person name="Zhang H."/>
            <person name="Dai N."/>
            <person name="Sheng W."/>
            <person name="Hou X."/>
            <person name="Wei L."/>
        </authorList>
    </citation>
    <scope>NUCLEOTIDE SEQUENCE</scope>
    <source>
        <strain evidence="1">3651</strain>
        <tissue evidence="1">Leaf</tissue>
    </source>
</reference>
<dbReference type="PANTHER" id="PTHR34410">
    <property type="entry name" value="INTRON-ENCODED HOMING ENDONUCLEASE, PUTATIVE-RELATED"/>
    <property type="match status" value="1"/>
</dbReference>
<evidence type="ECO:0000313" key="1">
    <source>
        <dbReference type="EMBL" id="KAK4412086.1"/>
    </source>
</evidence>
<name>A0AAE2C7P9_9LAMI</name>
<evidence type="ECO:0000313" key="2">
    <source>
        <dbReference type="Proteomes" id="UP001293254"/>
    </source>
</evidence>
<protein>
    <submittedName>
        <fullName evidence="1">Uncharacterized protein</fullName>
    </submittedName>
</protein>
<organism evidence="1 2">
    <name type="scientific">Sesamum alatum</name>
    <dbReference type="NCBI Taxonomy" id="300844"/>
    <lineage>
        <taxon>Eukaryota</taxon>
        <taxon>Viridiplantae</taxon>
        <taxon>Streptophyta</taxon>
        <taxon>Embryophyta</taxon>
        <taxon>Tracheophyta</taxon>
        <taxon>Spermatophyta</taxon>
        <taxon>Magnoliopsida</taxon>
        <taxon>eudicotyledons</taxon>
        <taxon>Gunneridae</taxon>
        <taxon>Pentapetalae</taxon>
        <taxon>asterids</taxon>
        <taxon>lamiids</taxon>
        <taxon>Lamiales</taxon>
        <taxon>Pedaliaceae</taxon>
        <taxon>Sesamum</taxon>
    </lineage>
</organism>
<dbReference type="AlphaFoldDB" id="A0AAE2C7P9"/>
<gene>
    <name evidence="1" type="ORF">Salat_2994800</name>
</gene>
<reference evidence="1" key="2">
    <citation type="journal article" date="2024" name="Plant">
        <title>Genomic evolution and insights into agronomic trait innovations of Sesamum species.</title>
        <authorList>
            <person name="Miao H."/>
            <person name="Wang L."/>
            <person name="Qu L."/>
            <person name="Liu H."/>
            <person name="Sun Y."/>
            <person name="Le M."/>
            <person name="Wang Q."/>
            <person name="Wei S."/>
            <person name="Zheng Y."/>
            <person name="Lin W."/>
            <person name="Duan Y."/>
            <person name="Cao H."/>
            <person name="Xiong S."/>
            <person name="Wang X."/>
            <person name="Wei L."/>
            <person name="Li C."/>
            <person name="Ma Q."/>
            <person name="Ju M."/>
            <person name="Zhao R."/>
            <person name="Li G."/>
            <person name="Mu C."/>
            <person name="Tian Q."/>
            <person name="Mei H."/>
            <person name="Zhang T."/>
            <person name="Gao T."/>
            <person name="Zhang H."/>
        </authorList>
    </citation>
    <scope>NUCLEOTIDE SEQUENCE</scope>
    <source>
        <strain evidence="1">3651</strain>
    </source>
</reference>
<dbReference type="PANTHER" id="PTHR34410:SF2">
    <property type="entry name" value="RRNA INTRON-ENCODED HOMING ENDONUCLEASE"/>
    <property type="match status" value="1"/>
</dbReference>
<comment type="caution">
    <text evidence="1">The sequence shown here is derived from an EMBL/GenBank/DDBJ whole genome shotgun (WGS) entry which is preliminary data.</text>
</comment>
<keyword evidence="2" id="KW-1185">Reference proteome</keyword>
<accession>A0AAE2C7P9</accession>
<proteinExistence type="predicted"/>
<dbReference type="EMBL" id="JACGWO010000029">
    <property type="protein sequence ID" value="KAK4412086.1"/>
    <property type="molecule type" value="Genomic_DNA"/>
</dbReference>
<dbReference type="Proteomes" id="UP001293254">
    <property type="component" value="Unassembled WGS sequence"/>
</dbReference>
<sequence length="209" mass="21180">MRPPASIYPGTSVLRFVRTTPVTVLGSSHAGDGVGEECYLVDPASSHMLVSKIKPCMCCARASAGAGQPARASAGLGQAARAPVGSRGVSCARGGRQACAHSRPLPPSRFFRQVAKTLILKGGVVLGGGSGALGAGRARAAPPWPLGLGHPPRAWRGLCWPQSGEIPASFSGGAIACGGVRYWSGRCLMASCAADANHVLTIKPSGGEL</sequence>